<dbReference type="InterPro" id="IPR050344">
    <property type="entry name" value="Peptidase_M1_aminopeptidases"/>
</dbReference>
<feature type="active site" description="Proton acceptor" evidence="12">
    <location>
        <position position="383"/>
    </location>
</feature>
<keyword evidence="9" id="KW-0256">Endoplasmic reticulum</keyword>
<evidence type="ECO:0000256" key="4">
    <source>
        <dbReference type="ARBA" id="ARBA00022438"/>
    </source>
</evidence>
<evidence type="ECO:0000259" key="17">
    <source>
        <dbReference type="Pfam" id="PF01433"/>
    </source>
</evidence>
<dbReference type="GO" id="GO:0042277">
    <property type="term" value="F:peptide binding"/>
    <property type="evidence" value="ECO:0007669"/>
    <property type="project" value="TreeGrafter"/>
</dbReference>
<dbReference type="GO" id="GO:0008270">
    <property type="term" value="F:zinc ion binding"/>
    <property type="evidence" value="ECO:0007669"/>
    <property type="project" value="UniProtKB-UniRule"/>
</dbReference>
<keyword evidence="21" id="KW-1185">Reference proteome</keyword>
<keyword evidence="4 15" id="KW-0031">Aminopeptidase</keyword>
<dbReference type="FunFam" id="1.25.50.20:FF:000002">
    <property type="entry name" value="Aminopeptidase"/>
    <property type="match status" value="1"/>
</dbReference>
<dbReference type="FunFam" id="2.60.40.1730:FF:000002">
    <property type="entry name" value="Aminopeptidase"/>
    <property type="match status" value="1"/>
</dbReference>
<dbReference type="Pfam" id="PF00291">
    <property type="entry name" value="PALP"/>
    <property type="match status" value="1"/>
</dbReference>
<comment type="cofactor">
    <cofactor evidence="1">
        <name>pyridoxal 5'-phosphate</name>
        <dbReference type="ChEBI" id="CHEBI:597326"/>
    </cofactor>
</comment>
<evidence type="ECO:0000256" key="11">
    <source>
        <dbReference type="ARBA" id="ARBA00023049"/>
    </source>
</evidence>
<keyword evidence="6 13" id="KW-0479">Metal-binding</keyword>
<name>A0AAV0KEU5_9ROSI</name>
<dbReference type="AlphaFoldDB" id="A0AAV0KEU5"/>
<dbReference type="GO" id="GO:0006508">
    <property type="term" value="P:proteolysis"/>
    <property type="evidence" value="ECO:0007669"/>
    <property type="project" value="UniProtKB-KW"/>
</dbReference>
<keyword evidence="11 15" id="KW-0482">Metalloprotease</keyword>
<dbReference type="GO" id="GO:0070006">
    <property type="term" value="F:metalloaminopeptidase activity"/>
    <property type="evidence" value="ECO:0007669"/>
    <property type="project" value="TreeGrafter"/>
</dbReference>
<keyword evidence="7 15" id="KW-0378">Hydrolase</keyword>
<feature type="domain" description="Tryptophan synthase beta chain-like PALP" evidence="16">
    <location>
        <begin position="3"/>
        <end position="60"/>
    </location>
</feature>
<dbReference type="Gene3D" id="2.60.40.1910">
    <property type="match status" value="1"/>
</dbReference>
<evidence type="ECO:0000256" key="8">
    <source>
        <dbReference type="ARBA" id="ARBA00022833"/>
    </source>
</evidence>
<dbReference type="CDD" id="cd09601">
    <property type="entry name" value="M1_APN-Q_like"/>
    <property type="match status" value="1"/>
</dbReference>
<evidence type="ECO:0000259" key="19">
    <source>
        <dbReference type="Pfam" id="PF17900"/>
    </source>
</evidence>
<keyword evidence="9" id="KW-0492">Microsome</keyword>
<dbReference type="SUPFAM" id="SSF53686">
    <property type="entry name" value="Tryptophan synthase beta subunit-like PLP-dependent enzymes"/>
    <property type="match status" value="1"/>
</dbReference>
<feature type="domain" description="Aminopeptidase N-like N-terminal" evidence="19">
    <location>
        <begin position="93"/>
        <end position="275"/>
    </location>
</feature>
<dbReference type="Gene3D" id="1.10.390.10">
    <property type="entry name" value="Neutral Protease Domain 2"/>
    <property type="match status" value="1"/>
</dbReference>
<evidence type="ECO:0000256" key="9">
    <source>
        <dbReference type="ARBA" id="ARBA00022848"/>
    </source>
</evidence>
<evidence type="ECO:0000259" key="18">
    <source>
        <dbReference type="Pfam" id="PF11838"/>
    </source>
</evidence>
<reference evidence="20" key="1">
    <citation type="submission" date="2022-08" db="EMBL/GenBank/DDBJ databases">
        <authorList>
            <person name="Gutierrez-Valencia J."/>
        </authorList>
    </citation>
    <scope>NUCLEOTIDE SEQUENCE</scope>
</reference>
<dbReference type="PANTHER" id="PTHR11533:SF274">
    <property type="entry name" value="AMINOPEPTIDASE"/>
    <property type="match status" value="1"/>
</dbReference>
<dbReference type="GO" id="GO:0005737">
    <property type="term" value="C:cytoplasm"/>
    <property type="evidence" value="ECO:0007669"/>
    <property type="project" value="TreeGrafter"/>
</dbReference>
<dbReference type="GO" id="GO:0030170">
    <property type="term" value="F:pyridoxal phosphate binding"/>
    <property type="evidence" value="ECO:0007669"/>
    <property type="project" value="InterPro"/>
</dbReference>
<dbReference type="InterPro" id="IPR034016">
    <property type="entry name" value="M1_APN-typ"/>
</dbReference>
<dbReference type="Gene3D" id="1.25.50.20">
    <property type="match status" value="1"/>
</dbReference>
<evidence type="ECO:0000256" key="12">
    <source>
        <dbReference type="PIRSR" id="PIRSR634016-1"/>
    </source>
</evidence>
<evidence type="ECO:0000313" key="20">
    <source>
        <dbReference type="EMBL" id="CAI0419955.1"/>
    </source>
</evidence>
<keyword evidence="8 13" id="KW-0862">Zinc</keyword>
<proteinExistence type="inferred from homology"/>
<dbReference type="PRINTS" id="PR00756">
    <property type="entry name" value="ALADIPTASE"/>
</dbReference>
<accession>A0AAV0KEU5</accession>
<evidence type="ECO:0000256" key="14">
    <source>
        <dbReference type="PIRSR" id="PIRSR634016-4"/>
    </source>
</evidence>
<gene>
    <name evidence="20" type="ORF">LITE_LOCUS18195</name>
</gene>
<dbReference type="Gene3D" id="2.60.40.1730">
    <property type="entry name" value="tricorn interacting facor f3 domain"/>
    <property type="match status" value="1"/>
</dbReference>
<dbReference type="FunFam" id="1.10.390.10:FF:000001">
    <property type="entry name" value="Aminopeptidase"/>
    <property type="match status" value="1"/>
</dbReference>
<dbReference type="InterPro" id="IPR024571">
    <property type="entry name" value="ERAP1-like_C_dom"/>
</dbReference>
<dbReference type="InterPro" id="IPR001930">
    <property type="entry name" value="Peptidase_M1"/>
</dbReference>
<evidence type="ECO:0000256" key="6">
    <source>
        <dbReference type="ARBA" id="ARBA00022723"/>
    </source>
</evidence>
<dbReference type="EMBL" id="CAMGYJ010000005">
    <property type="protein sequence ID" value="CAI0419955.1"/>
    <property type="molecule type" value="Genomic_DNA"/>
</dbReference>
<evidence type="ECO:0000256" key="7">
    <source>
        <dbReference type="ARBA" id="ARBA00022801"/>
    </source>
</evidence>
<dbReference type="Proteomes" id="UP001154282">
    <property type="component" value="Unassembled WGS sequence"/>
</dbReference>
<feature type="site" description="Transition state stabilizer" evidence="14">
    <location>
        <position position="467"/>
    </location>
</feature>
<feature type="binding site" evidence="13">
    <location>
        <position position="386"/>
    </location>
    <ligand>
        <name>Zn(2+)</name>
        <dbReference type="ChEBI" id="CHEBI:29105"/>
        <note>catalytic</note>
    </ligand>
</feature>
<dbReference type="GO" id="GO:0016020">
    <property type="term" value="C:membrane"/>
    <property type="evidence" value="ECO:0007669"/>
    <property type="project" value="TreeGrafter"/>
</dbReference>
<dbReference type="SUPFAM" id="SSF55486">
    <property type="entry name" value="Metalloproteases ('zincins'), catalytic domain"/>
    <property type="match status" value="1"/>
</dbReference>
<dbReference type="GO" id="GO:0005615">
    <property type="term" value="C:extracellular space"/>
    <property type="evidence" value="ECO:0007669"/>
    <property type="project" value="TreeGrafter"/>
</dbReference>
<evidence type="ECO:0000256" key="15">
    <source>
        <dbReference type="RuleBase" id="RU364040"/>
    </source>
</evidence>
<feature type="binding site" evidence="13">
    <location>
        <position position="405"/>
    </location>
    <ligand>
        <name>Zn(2+)</name>
        <dbReference type="ChEBI" id="CHEBI:29105"/>
        <note>catalytic</note>
    </ligand>
</feature>
<feature type="domain" description="Peptidase M1 membrane alanine aminopeptidase" evidence="17">
    <location>
        <begin position="310"/>
        <end position="526"/>
    </location>
</feature>
<protein>
    <recommendedName>
        <fullName evidence="15">Aminopeptidase</fullName>
        <ecNumber evidence="15">3.4.11.-</ecNumber>
    </recommendedName>
</protein>
<comment type="caution">
    <text evidence="20">The sequence shown here is derived from an EMBL/GenBank/DDBJ whole genome shotgun (WGS) entry which is preliminary data.</text>
</comment>
<dbReference type="Pfam" id="PF11838">
    <property type="entry name" value="ERAP1_C"/>
    <property type="match status" value="1"/>
</dbReference>
<dbReference type="InterPro" id="IPR042097">
    <property type="entry name" value="Aminopeptidase_N-like_N_sf"/>
</dbReference>
<dbReference type="InterPro" id="IPR027268">
    <property type="entry name" value="Peptidase_M4/M1_CTD_sf"/>
</dbReference>
<evidence type="ECO:0000259" key="16">
    <source>
        <dbReference type="Pfam" id="PF00291"/>
    </source>
</evidence>
<sequence>MSELWVKHCGISHTGSFKDLGMTVLVSQVNRLRKMKKPVHGVGCASTGDTSAALSAYCASAVMSHKKMEKKQQKKIMEQEFKGQTRLPKFAIPKSYNLYLQPDLFACNFSGTVEIRLTITEPTSFIVLNSLELIIHEASFTSESNDQKCLPIDVVVDDEDEILVLPFDEPISVGDGVLKIEFSGSLNEHLRGFYRCTYLDGETKKNMVATQFEAVDARRCFPCWDEPALKATFRVAIDAPVELTALSNMPVADEKIHGNIKTVTFQESPLMSTYLVAVVLGVFDHVEQTTSDGIKVRVYCPKGKRDEGKYALSLAVKSLDLFSQYFSMGYPLPKLDMVAVPEFSGGAMENNGLIIFRENELLQNDLMSSASRKQRLAIVMAHEVAHHWFGNLVTMEWWTHLWLNEGFATWISYLATDIMFPELKIWAQFLQMVTSGLRIDALQGSHPIEIEVKYARLVNETFDDVCYKKGSSVVRMLQGYLGDAIFQKSLSAYMKRYAWGNAKTEDLWSVLSEVSGVRVNSMMDSWTKQKGYPVISVKLKDQFLEFEQAQFLSSGQASNDANWIVPITLILGSYKRRKTFLLETEVGRFHLSDLDQSSNGDPISFGEDLWIKVNVEQSGFYRVKYENKLAARLKKAVVDNQLSATDKFGILDDVFALCESCELPLSNLLSLMDVYRKELDYALLSRLMDICYSILEVSTDAIPGSVNDLKAFFISLLQFSAGKLGWESVPGESHLDALLRGEILLTLAVLGHDGTINEAMNRFEAFLNDRNTPFLSADTRKAAYVAAMRNSNSTNTKRDGFESLLKIYRESDAVQEKERVLRCIATSSDPEVVEDALNLLVVSDAVRDQDIVYGLAGISLEGREMAWRWLKEKWSFILNKYGDGLLITHFVRDIVSPFCSHEKADEIEEFFAEHWTGAIDMNLKQSIEKVRIKARWAESIVKQESSIEELVQQLTYSNK</sequence>
<feature type="binding site" evidence="13">
    <location>
        <position position="382"/>
    </location>
    <ligand>
        <name>Zn(2+)</name>
        <dbReference type="ChEBI" id="CHEBI:29105"/>
        <note>catalytic</note>
    </ligand>
</feature>
<dbReference type="Gene3D" id="3.40.50.1100">
    <property type="match status" value="2"/>
</dbReference>
<feature type="domain" description="ERAP1-like C-terminal" evidence="18">
    <location>
        <begin position="610"/>
        <end position="931"/>
    </location>
</feature>
<evidence type="ECO:0000256" key="10">
    <source>
        <dbReference type="ARBA" id="ARBA00022898"/>
    </source>
</evidence>
<evidence type="ECO:0000256" key="2">
    <source>
        <dbReference type="ARBA" id="ARBA00004174"/>
    </source>
</evidence>
<dbReference type="PANTHER" id="PTHR11533">
    <property type="entry name" value="PROTEASE M1 ZINC METALLOPROTEASE"/>
    <property type="match status" value="1"/>
</dbReference>
<dbReference type="GO" id="GO:0006520">
    <property type="term" value="P:amino acid metabolic process"/>
    <property type="evidence" value="ECO:0007669"/>
    <property type="project" value="InterPro"/>
</dbReference>
<dbReference type="InterPro" id="IPR000634">
    <property type="entry name" value="Ser/Thr_deHydtase_PyrdxlP-BS"/>
</dbReference>
<comment type="cofactor">
    <cofactor evidence="13 15">
        <name>Zn(2+)</name>
        <dbReference type="ChEBI" id="CHEBI:29105"/>
    </cofactor>
    <text evidence="13 15">Binds 1 zinc ion per subunit.</text>
</comment>
<evidence type="ECO:0000256" key="13">
    <source>
        <dbReference type="PIRSR" id="PIRSR634016-3"/>
    </source>
</evidence>
<comment type="subcellular location">
    <subcellularLocation>
        <location evidence="2">Microsome membrane</location>
        <topology evidence="2">Peripheral membrane protein</topology>
    </subcellularLocation>
</comment>
<dbReference type="EC" id="3.4.11.-" evidence="15"/>
<dbReference type="InterPro" id="IPR045357">
    <property type="entry name" value="Aminopeptidase_N-like_N"/>
</dbReference>
<dbReference type="GO" id="GO:0043171">
    <property type="term" value="P:peptide catabolic process"/>
    <property type="evidence" value="ECO:0007669"/>
    <property type="project" value="TreeGrafter"/>
</dbReference>
<comment type="similarity">
    <text evidence="3 15">Belongs to the peptidase M1 family.</text>
</comment>
<organism evidence="20 21">
    <name type="scientific">Linum tenue</name>
    <dbReference type="NCBI Taxonomy" id="586396"/>
    <lineage>
        <taxon>Eukaryota</taxon>
        <taxon>Viridiplantae</taxon>
        <taxon>Streptophyta</taxon>
        <taxon>Embryophyta</taxon>
        <taxon>Tracheophyta</taxon>
        <taxon>Spermatophyta</taxon>
        <taxon>Magnoliopsida</taxon>
        <taxon>eudicotyledons</taxon>
        <taxon>Gunneridae</taxon>
        <taxon>Pentapetalae</taxon>
        <taxon>rosids</taxon>
        <taxon>fabids</taxon>
        <taxon>Malpighiales</taxon>
        <taxon>Linaceae</taxon>
        <taxon>Linum</taxon>
    </lineage>
</organism>
<dbReference type="InterPro" id="IPR014782">
    <property type="entry name" value="Peptidase_M1_dom"/>
</dbReference>
<dbReference type="Pfam" id="PF01433">
    <property type="entry name" value="Peptidase_M1"/>
    <property type="match status" value="1"/>
</dbReference>
<dbReference type="SUPFAM" id="SSF63737">
    <property type="entry name" value="Leukotriene A4 hydrolase N-terminal domain"/>
    <property type="match status" value="1"/>
</dbReference>
<keyword evidence="5 15" id="KW-0645">Protease</keyword>
<evidence type="ECO:0000256" key="3">
    <source>
        <dbReference type="ARBA" id="ARBA00010136"/>
    </source>
</evidence>
<dbReference type="InterPro" id="IPR036052">
    <property type="entry name" value="TrpB-like_PALP_sf"/>
</dbReference>
<keyword evidence="10" id="KW-0663">Pyridoxal phosphate</keyword>
<evidence type="ECO:0000256" key="5">
    <source>
        <dbReference type="ARBA" id="ARBA00022670"/>
    </source>
</evidence>
<dbReference type="InterPro" id="IPR001926">
    <property type="entry name" value="TrpB-like_PALP"/>
</dbReference>
<dbReference type="PROSITE" id="PS00165">
    <property type="entry name" value="DEHYDRATASE_SER_THR"/>
    <property type="match status" value="1"/>
</dbReference>
<dbReference type="Pfam" id="PF17900">
    <property type="entry name" value="Peptidase_M1_N"/>
    <property type="match status" value="1"/>
</dbReference>
<evidence type="ECO:0000256" key="1">
    <source>
        <dbReference type="ARBA" id="ARBA00001933"/>
    </source>
</evidence>
<evidence type="ECO:0000313" key="21">
    <source>
        <dbReference type="Proteomes" id="UP001154282"/>
    </source>
</evidence>